<reference evidence="1" key="1">
    <citation type="journal article" date="2015" name="PLoS Genet.">
        <title>Genome Sequencing of the Perciform Fish Larimichthys crocea Provides Insights into Molecular and Genetic Mechanisms of Stress Adaptation.</title>
        <authorList>
            <person name="Ao J."/>
            <person name="Mu Y."/>
            <person name="Xiang L.X."/>
            <person name="Fan D."/>
            <person name="Feng M."/>
            <person name="Zhang S."/>
            <person name="Shi Q."/>
            <person name="Zhu L.Y."/>
            <person name="Li T."/>
            <person name="Ding Y."/>
            <person name="Nie L."/>
            <person name="Li Q."/>
            <person name="Dong W.R."/>
            <person name="Jiang L."/>
            <person name="Sun B."/>
            <person name="Zhang X."/>
            <person name="Li M."/>
            <person name="Zhang H.Q."/>
            <person name="Xie S."/>
            <person name="Zhu Y."/>
            <person name="Jiang X."/>
            <person name="Wang X."/>
            <person name="Mu P."/>
            <person name="Chen W."/>
            <person name="Yue Z."/>
            <person name="Wang Z."/>
            <person name="Wang J."/>
            <person name="Shao J.Z."/>
            <person name="Chen X."/>
        </authorList>
    </citation>
    <scope>NUCLEOTIDE SEQUENCE [LARGE SCALE GENOMIC DNA]</scope>
    <source>
        <strain evidence="1">SSNF</strain>
        <tissue evidence="1">Blood</tissue>
    </source>
</reference>
<organism evidence="1">
    <name type="scientific">Larimichthys crocea</name>
    <name type="common">Large yellow croaker</name>
    <name type="synonym">Pseudosciaena crocea</name>
    <dbReference type="NCBI Taxonomy" id="215358"/>
    <lineage>
        <taxon>Eukaryota</taxon>
        <taxon>Metazoa</taxon>
        <taxon>Chordata</taxon>
        <taxon>Craniata</taxon>
        <taxon>Vertebrata</taxon>
        <taxon>Euteleostomi</taxon>
        <taxon>Actinopterygii</taxon>
        <taxon>Neopterygii</taxon>
        <taxon>Teleostei</taxon>
        <taxon>Neoteleostei</taxon>
        <taxon>Acanthomorphata</taxon>
        <taxon>Eupercaria</taxon>
        <taxon>Sciaenidae</taxon>
        <taxon>Larimichthys</taxon>
    </lineage>
</organism>
<gene>
    <name evidence="1" type="ORF">EH28_01175</name>
</gene>
<accession>A0A0F8APJ0</accession>
<evidence type="ECO:0000313" key="1">
    <source>
        <dbReference type="EMBL" id="KKF25637.1"/>
    </source>
</evidence>
<sequence length="140" mass="15787">MISDVSGFPHWYKNNSLQRFEVAMQHAENGSEEEATVDVQFTDLPNALIACKVPEDLFNEGSLKRLIRFGCGREVAGSNFWKNAAQRHAEAANQTIRLGKPEMSLKVGLSRWIRGLNSDTLPFHVPNLWICVWLAFKAAE</sequence>
<dbReference type="EMBL" id="KQ041552">
    <property type="protein sequence ID" value="KKF25637.1"/>
    <property type="molecule type" value="Genomic_DNA"/>
</dbReference>
<protein>
    <submittedName>
        <fullName evidence="1">Uncharacterized protein</fullName>
    </submittedName>
</protein>
<name>A0A0F8APJ0_LARCR</name>
<dbReference type="AlphaFoldDB" id="A0A0F8APJ0"/>
<proteinExistence type="predicted"/>